<gene>
    <name evidence="4" type="ORF">POTOM_022094</name>
</gene>
<dbReference type="PROSITE" id="PS51698">
    <property type="entry name" value="U_BOX"/>
    <property type="match status" value="1"/>
</dbReference>
<proteinExistence type="predicted"/>
<dbReference type="InterPro" id="IPR001680">
    <property type="entry name" value="WD40_rpt"/>
</dbReference>
<evidence type="ECO:0000313" key="4">
    <source>
        <dbReference type="EMBL" id="KAG6774728.1"/>
    </source>
</evidence>
<dbReference type="GO" id="GO:0016567">
    <property type="term" value="P:protein ubiquitination"/>
    <property type="evidence" value="ECO:0007669"/>
    <property type="project" value="InterPro"/>
</dbReference>
<dbReference type="EMBL" id="JAAWWB010000010">
    <property type="protein sequence ID" value="KAG6774728.1"/>
    <property type="molecule type" value="Genomic_DNA"/>
</dbReference>
<keyword evidence="1" id="KW-0853">WD repeat</keyword>
<evidence type="ECO:0000256" key="2">
    <source>
        <dbReference type="SAM" id="MobiDB-lite"/>
    </source>
</evidence>
<feature type="region of interest" description="Disordered" evidence="2">
    <location>
        <begin position="434"/>
        <end position="461"/>
    </location>
</feature>
<dbReference type="InterPro" id="IPR056512">
    <property type="entry name" value="LIN_N"/>
</dbReference>
<dbReference type="SMART" id="SM00320">
    <property type="entry name" value="WD40"/>
    <property type="match status" value="4"/>
</dbReference>
<comment type="caution">
    <text evidence="4">The sequence shown here is derived from an EMBL/GenBank/DDBJ whole genome shotgun (WGS) entry which is preliminary data.</text>
</comment>
<feature type="compositionally biased region" description="Basic residues" evidence="2">
    <location>
        <begin position="383"/>
        <end position="392"/>
    </location>
</feature>
<dbReference type="PROSITE" id="PS50294">
    <property type="entry name" value="WD_REPEATS_REGION"/>
    <property type="match status" value="1"/>
</dbReference>
<accession>A0A8X7ZNY6</accession>
<evidence type="ECO:0000313" key="5">
    <source>
        <dbReference type="Proteomes" id="UP000886885"/>
    </source>
</evidence>
<dbReference type="Proteomes" id="UP000886885">
    <property type="component" value="Chromosome 5D"/>
</dbReference>
<feature type="repeat" description="WD" evidence="1">
    <location>
        <begin position="1290"/>
        <end position="1324"/>
    </location>
</feature>
<feature type="repeat" description="WD" evidence="1">
    <location>
        <begin position="1517"/>
        <end position="1536"/>
    </location>
</feature>
<dbReference type="PANTHER" id="PTHR47446">
    <property type="entry name" value="RING-TYPE E3 UBIQUITIN TRANSFERASE"/>
    <property type="match status" value="1"/>
</dbReference>
<organism evidence="4 5">
    <name type="scientific">Populus tomentosa</name>
    <name type="common">Chinese white poplar</name>
    <dbReference type="NCBI Taxonomy" id="118781"/>
    <lineage>
        <taxon>Eukaryota</taxon>
        <taxon>Viridiplantae</taxon>
        <taxon>Streptophyta</taxon>
        <taxon>Embryophyta</taxon>
        <taxon>Tracheophyta</taxon>
        <taxon>Spermatophyta</taxon>
        <taxon>Magnoliopsida</taxon>
        <taxon>eudicotyledons</taxon>
        <taxon>Gunneridae</taxon>
        <taxon>Pentapetalae</taxon>
        <taxon>rosids</taxon>
        <taxon>fabids</taxon>
        <taxon>Malpighiales</taxon>
        <taxon>Salicaceae</taxon>
        <taxon>Saliceae</taxon>
        <taxon>Populus</taxon>
    </lineage>
</organism>
<protein>
    <recommendedName>
        <fullName evidence="3">U-box domain-containing protein</fullName>
    </recommendedName>
</protein>
<dbReference type="PROSITE" id="PS50082">
    <property type="entry name" value="WD_REPEATS_2"/>
    <property type="match status" value="2"/>
</dbReference>
<reference evidence="4" key="1">
    <citation type="journal article" date="2020" name="bioRxiv">
        <title>Hybrid origin of Populus tomentosa Carr. identified through genome sequencing and phylogenomic analysis.</title>
        <authorList>
            <person name="An X."/>
            <person name="Gao K."/>
            <person name="Chen Z."/>
            <person name="Li J."/>
            <person name="Yang X."/>
            <person name="Yang X."/>
            <person name="Zhou J."/>
            <person name="Guo T."/>
            <person name="Zhao T."/>
            <person name="Huang S."/>
            <person name="Miao D."/>
            <person name="Khan W.U."/>
            <person name="Rao P."/>
            <person name="Ye M."/>
            <person name="Lei B."/>
            <person name="Liao W."/>
            <person name="Wang J."/>
            <person name="Ji L."/>
            <person name="Li Y."/>
            <person name="Guo B."/>
            <person name="Mustafa N.S."/>
            <person name="Li S."/>
            <person name="Yun Q."/>
            <person name="Keller S.R."/>
            <person name="Mao J."/>
            <person name="Zhang R."/>
            <person name="Strauss S.H."/>
        </authorList>
    </citation>
    <scope>NUCLEOTIDE SEQUENCE</scope>
    <source>
        <strain evidence="4">GM15</strain>
        <tissue evidence="4">Leaf</tissue>
    </source>
</reference>
<keyword evidence="5" id="KW-1185">Reference proteome</keyword>
<dbReference type="InterPro" id="IPR055566">
    <property type="entry name" value="ARM_LIN"/>
</dbReference>
<evidence type="ECO:0000259" key="3">
    <source>
        <dbReference type="PROSITE" id="PS51698"/>
    </source>
</evidence>
<dbReference type="Pfam" id="PF23654">
    <property type="entry name" value="ARM_LIN_2nd"/>
    <property type="match status" value="1"/>
</dbReference>
<dbReference type="InterPro" id="IPR052858">
    <property type="entry name" value="E3_ubiquitin-ligase_LIN"/>
</dbReference>
<feature type="region of interest" description="Disordered" evidence="2">
    <location>
        <begin position="383"/>
        <end position="419"/>
    </location>
</feature>
<name>A0A8X7ZNY6_POPTO</name>
<dbReference type="InterPro" id="IPR003613">
    <property type="entry name" value="Ubox_domain"/>
</dbReference>
<dbReference type="CDD" id="cd16664">
    <property type="entry name" value="RING-Ubox_PUB"/>
    <property type="match status" value="1"/>
</dbReference>
<dbReference type="InterPro" id="IPR056514">
    <property type="entry name" value="ARM_LIN_2nd"/>
</dbReference>
<dbReference type="Pfam" id="PF00400">
    <property type="entry name" value="WD40"/>
    <property type="match status" value="1"/>
</dbReference>
<dbReference type="Pfam" id="PF23628">
    <property type="entry name" value="ARM_LIN_C"/>
    <property type="match status" value="2"/>
</dbReference>
<dbReference type="Pfam" id="PF23568">
    <property type="entry name" value="ARM_LIN"/>
    <property type="match status" value="1"/>
</dbReference>
<dbReference type="PANTHER" id="PTHR47446:SF3">
    <property type="entry name" value="RING-TYPE E3 UBIQUITIN TRANSFERASE"/>
    <property type="match status" value="1"/>
</dbReference>
<dbReference type="OrthoDB" id="822094at2759"/>
<dbReference type="SMART" id="SM00504">
    <property type="entry name" value="Ubox"/>
    <property type="match status" value="1"/>
</dbReference>
<dbReference type="GO" id="GO:0004842">
    <property type="term" value="F:ubiquitin-protein transferase activity"/>
    <property type="evidence" value="ECO:0007669"/>
    <property type="project" value="InterPro"/>
</dbReference>
<dbReference type="InterPro" id="IPR045210">
    <property type="entry name" value="RING-Ubox_PUB"/>
</dbReference>
<evidence type="ECO:0000256" key="1">
    <source>
        <dbReference type="PROSITE-ProRule" id="PRU00221"/>
    </source>
</evidence>
<dbReference type="Pfam" id="PF04564">
    <property type="entry name" value="U-box"/>
    <property type="match status" value="1"/>
</dbReference>
<feature type="domain" description="U-box" evidence="3">
    <location>
        <begin position="517"/>
        <end position="592"/>
    </location>
</feature>
<sequence>MEGSYRFAMDQKDIVRFLVTTVGSFTQDRLINKEQRTQHKEQCAERLAAEDGSCGKDTEVRYSDQAVLANLDWGIEALEEAIDTSNMETKLARLDYAEKMLQVCALLNSDQRTAGVPNFYLSAWARLYLSYLWKLRNNDENSVLHVLEMFIVDPFFSRIDFAPELWKDLFLPQMSSIAGWYSEARHRLVVEVIPDSSDLSFTADLDQFFNESLIYSMRPDQLEKLQNLEELYRESLDENTRLFAKYYKDCMNSDSTTSKKMIPMLPIADPPVTPLHEISRSIPDYVKFGPILPKSAGFSPVLRSKHGVRAESRLRIISNLSPNLEEPVICDHQEAMPEDRENDSDCERSDTCIDSEDKNQKLVTLRSIESTEIKEIGLSKRLAKAKSQKHSPKIFSPINSPRTSPKIGSPDPVVQSKKQPTTMLRLLSCRATDSVSATSLPDSPRLRKDYSSSSPDSDGEVIGLLSSARKNRSRTRRLSYDNVDNQILENSSLIESDEGSQSYISLPTSEMLTPRSRPPKDFVCPITGQLFNDPVTLETGHTYERKAIQEWVKRGNTTCPITRQPLSANSLPKTNYVLKRLITSWKEQHPELAQEFSYSETPRNSFSPSSLRENLLVSTASRTFYSPSHTRTRNSTDSHMHQRSKRFARAEVSTSPTSVISQDTIETIINGLKPYISSLCTSENLEECEAAVSAVAKLWKDSKGDPAVLSYLSEPTIINGIVEILSASVSRDALKTSVYVLSELTFSDESVGEILTSVDSDFDCLAALFKNGLAEAVVLIYQLRPAFAQLSAHNFITSLVQSIQSKIEDLDDFQFAIEPKDAAIAVLEHLLTGGDENSRSVNAFDVICANGIPALVKCLDRVEGRKSIISILLCCMRADKSSRNSIASTIELSPVLELFHSGDDSVRGLCIDFLSELVQLNRRTFCNQILQIIKDEGAFSTMHTFLVYLQKAPMRQQPSLATLLLQLDLLVCFDSLTSFTYFNRKTWISNHGFYGLNFQAEPRKMSIYREEAVEALIEALHRKDFSNSQMMALDALVSISARRTSTGGTYMEAWLLKIAGYDRPYNALMKAEKLKKNENDLAENFLAETMEDEEKAVSSWEKRVAFVLCNHEKGSIFKALEECFKSNSLETAKSCLVISTWLIYMLSVLPDTGVKSAARKSLLDEFINVLQSTRNMEEKILATLALRTFVSDPAALEDLGKYAKCIHSTLRTLKRSSPVITDVLKSLMNLSSVNATELWNCTEVIEVESCANGEVLSLLRFKGRVISSHSDGTIKVWDAGKSVLRLIQEVREHTKAVTCLYISSSGDKLYSGSLDKTIRVWAIKPEEIHCIQVHDVKEAVYELTANGKVACFVSQGAGVKASDASPSCVPKHINFNRTVKCLAMTGDTLYCGVSGYSIQEVDLIKFTSTTFYSGTRKLLGKQSIYSLQIQDGLLFAGGSAVDGTAGKVFSHSSKAVTGSFSTGFDIHRIAVNSDFIFTATKSGIIEVWLKERVTRVASIKVGSGWHARTTCLTSDMDGAMLYAGTSDGKIQAWSLD</sequence>